<evidence type="ECO:0000313" key="3">
    <source>
        <dbReference type="Proteomes" id="UP000229081"/>
    </source>
</evidence>
<organism evidence="2 3">
    <name type="scientific">Sphingomonas psychrotolerans</name>
    <dbReference type="NCBI Taxonomy" id="1327635"/>
    <lineage>
        <taxon>Bacteria</taxon>
        <taxon>Pseudomonadati</taxon>
        <taxon>Pseudomonadota</taxon>
        <taxon>Alphaproteobacteria</taxon>
        <taxon>Sphingomonadales</taxon>
        <taxon>Sphingomonadaceae</taxon>
        <taxon>Sphingomonas</taxon>
    </lineage>
</organism>
<proteinExistence type="predicted"/>
<reference evidence="2 3" key="1">
    <citation type="submission" date="2017-11" db="EMBL/GenBank/DDBJ databases">
        <title>Complete genome sequence of Sphingomonas sp. Strain Cra20, a psychrotolerant potential plant growth promoting rhizobacteria.</title>
        <authorList>
            <person name="Luo Y."/>
        </authorList>
    </citation>
    <scope>NUCLEOTIDE SEQUENCE [LARGE SCALE GENOMIC DNA]</scope>
    <source>
        <strain evidence="2 3">Cra20</strain>
    </source>
</reference>
<name>A0A2K8MJB1_9SPHN</name>
<accession>A0A2K8MJB1</accession>
<feature type="chain" id="PRO_5014713512" description="DUF1579 domain-containing protein" evidence="1">
    <location>
        <begin position="32"/>
        <end position="173"/>
    </location>
</feature>
<dbReference type="KEGG" id="sphc:CVN68_14910"/>
<dbReference type="RefSeq" id="WP_100282899.1">
    <property type="nucleotide sequence ID" value="NZ_CP024923.1"/>
</dbReference>
<keyword evidence="1" id="KW-0732">Signal</keyword>
<evidence type="ECO:0008006" key="4">
    <source>
        <dbReference type="Google" id="ProtNLM"/>
    </source>
</evidence>
<evidence type="ECO:0000256" key="1">
    <source>
        <dbReference type="SAM" id="SignalP"/>
    </source>
</evidence>
<gene>
    <name evidence="2" type="ORF">CVN68_14910</name>
</gene>
<feature type="signal peptide" evidence="1">
    <location>
        <begin position="1"/>
        <end position="31"/>
    </location>
</feature>
<evidence type="ECO:0000313" key="2">
    <source>
        <dbReference type="EMBL" id="ATY33094.1"/>
    </source>
</evidence>
<sequence length="173" mass="19154">MVPVIAPGYRARMFLATMLAILPVPVDPAHAALDRLTGCWDAPGEVMGKQVRTRVRGAWRLDGRYLLIEMHGLDPADPYDAAIVIGDHDQTRLSGWWMDSFGAGYSAAGQGEIKQGTIAIDYTYPESVYANRMAADGKGWRWTIIERKRDGTEKPFASYRLTPVACGDTKFAF</sequence>
<keyword evidence="3" id="KW-1185">Reference proteome</keyword>
<protein>
    <recommendedName>
        <fullName evidence="4">DUF1579 domain-containing protein</fullName>
    </recommendedName>
</protein>
<dbReference type="EMBL" id="CP024923">
    <property type="protein sequence ID" value="ATY33094.1"/>
    <property type="molecule type" value="Genomic_DNA"/>
</dbReference>
<dbReference type="AlphaFoldDB" id="A0A2K8MJB1"/>
<dbReference type="Proteomes" id="UP000229081">
    <property type="component" value="Chromosome"/>
</dbReference>